<comment type="caution">
    <text evidence="1">The sequence shown here is derived from an EMBL/GenBank/DDBJ whole genome shotgun (WGS) entry which is preliminary data.</text>
</comment>
<accession>A0AB35AM79</accession>
<evidence type="ECO:0000313" key="2">
    <source>
        <dbReference type="Proteomes" id="UP000603665"/>
    </source>
</evidence>
<reference evidence="1" key="2">
    <citation type="submission" date="2023-10" db="EMBL/GenBank/DDBJ databases">
        <title>Description of novel Gluconobacter species.</title>
        <authorList>
            <person name="Cleenwerck I."/>
            <person name="Cnockaert M."/>
            <person name="Borremans W."/>
            <person name="Wieme A.D."/>
            <person name="De Vuyst L."/>
            <person name="Vandamme P."/>
        </authorList>
    </citation>
    <scope>NUCLEOTIDE SEQUENCE</scope>
    <source>
        <strain evidence="1">LMG1408</strain>
    </source>
</reference>
<protein>
    <submittedName>
        <fullName evidence="1">AAA family ATPase</fullName>
    </submittedName>
</protein>
<proteinExistence type="predicted"/>
<dbReference type="InterPro" id="IPR027417">
    <property type="entry name" value="P-loop_NTPase"/>
</dbReference>
<gene>
    <name evidence="1" type="ORF">HKD20_05685</name>
</gene>
<dbReference type="Proteomes" id="UP000603665">
    <property type="component" value="Unassembled WGS sequence"/>
</dbReference>
<organism evidence="1 2">
    <name type="scientific">Gluconobacter oxydans</name>
    <name type="common">Gluconobacter suboxydans</name>
    <dbReference type="NCBI Taxonomy" id="442"/>
    <lineage>
        <taxon>Bacteria</taxon>
        <taxon>Pseudomonadati</taxon>
        <taxon>Pseudomonadota</taxon>
        <taxon>Alphaproteobacteria</taxon>
        <taxon>Acetobacterales</taxon>
        <taxon>Acetobacteraceae</taxon>
        <taxon>Gluconobacter</taxon>
    </lineage>
</organism>
<dbReference type="Gene3D" id="3.40.50.300">
    <property type="entry name" value="P-loop containing nucleotide triphosphate hydrolases"/>
    <property type="match status" value="1"/>
</dbReference>
<dbReference type="EMBL" id="JABCQL010000007">
    <property type="protein sequence ID" value="MBF0856012.1"/>
    <property type="molecule type" value="Genomic_DNA"/>
</dbReference>
<reference evidence="1" key="1">
    <citation type="submission" date="2020-04" db="EMBL/GenBank/DDBJ databases">
        <authorList>
            <person name="Sombolestani A."/>
        </authorList>
    </citation>
    <scope>NUCLEOTIDE SEQUENCE</scope>
    <source>
        <strain evidence="1">LMG1408</strain>
    </source>
</reference>
<evidence type="ECO:0000313" key="1">
    <source>
        <dbReference type="EMBL" id="MBF0856012.1"/>
    </source>
</evidence>
<dbReference type="RefSeq" id="WP_062269499.1">
    <property type="nucleotide sequence ID" value="NZ_BJNM01000006.1"/>
</dbReference>
<dbReference type="SUPFAM" id="SSF52540">
    <property type="entry name" value="P-loop containing nucleoside triphosphate hydrolases"/>
    <property type="match status" value="1"/>
</dbReference>
<dbReference type="AlphaFoldDB" id="A0AB35AM79"/>
<dbReference type="Pfam" id="PF13481">
    <property type="entry name" value="AAA_25"/>
    <property type="match status" value="1"/>
</dbReference>
<name>A0AB35AM79_GLUOY</name>
<sequence length="413" mass="44857">MSTALDQIVSDATDKAVTAQHQAKEREALGPAGSKALLTFDTDDWQESCIPKRPWVAPGYLLRGAVTVIVGAPAAGKSSLMVGWAAALGLGLRYGRMQTPPRKVMTYNVEDDRDEQRRRFSGVLRYMGRTSADLRQNVIRIGTDGIGTLLTIDPNTHTLVPTEAMHQMLQQLASMRPDVLILDPLVELHEAEENDNTAVRSVMAYFRSLAIRYEMAVVLLHHTRKGSSATAGDPDVARGASSVIGAARIVLTVTVMTEEEASNFGTKADHRRFFSRVDGAKINAAPIGTAEWFERESRELDNGDMVPVMVPWSPPHDMISMEQMDAIKAGIAKGSPTGPWSPKLSKDARSVKRLLSESGVSTAEGQRKVLDELMCAGFVAATFKRGDNRVKAQGLRAPDGSPGNVYWLSGADT</sequence>